<dbReference type="EMBL" id="JAKNBA010000029">
    <property type="protein sequence ID" value="MDE1243410.1"/>
    <property type="molecule type" value="Genomic_DNA"/>
</dbReference>
<proteinExistence type="predicted"/>
<comment type="caution">
    <text evidence="2">The sequence shown here is derived from an EMBL/GenBank/DDBJ whole genome shotgun (WGS) entry which is preliminary data.</text>
</comment>
<dbReference type="RefSeq" id="WP_274683615.1">
    <property type="nucleotide sequence ID" value="NZ_JAKNBA010000029.1"/>
</dbReference>
<dbReference type="Proteomes" id="UP001140979">
    <property type="component" value="Unassembled WGS sequence"/>
</dbReference>
<sequence>MRQRLVKQSAFTLIELIVVIVLLGIVSVYAASRYSGVSTFSTVTTQSEVLASLRLTQNRAMQRTGYCNRWLVSNNQAQQVSPQAVSVGACTISLPDSPTDSSFVNAAANDITLTLTNNDGSHYFDFDSLGRVAQCLAAQCTVTVSNPQSGESRQVCINSEGFIYGC</sequence>
<keyword evidence="1" id="KW-0812">Transmembrane</keyword>
<dbReference type="InterPro" id="IPR045584">
    <property type="entry name" value="Pilin-like"/>
</dbReference>
<keyword evidence="1" id="KW-1133">Transmembrane helix</keyword>
<evidence type="ECO:0000313" key="3">
    <source>
        <dbReference type="Proteomes" id="UP001140979"/>
    </source>
</evidence>
<keyword evidence="1" id="KW-0472">Membrane</keyword>
<reference evidence="2" key="1">
    <citation type="submission" date="2022-02" db="EMBL/GenBank/DDBJ databases">
        <title>Emergence and expansion in Europe of a Vibrio aestuarianus clonal complex pathogenic for oysters.</title>
        <authorList>
            <person name="Mesnil A."/>
            <person name="Travers M.-A."/>
        </authorList>
    </citation>
    <scope>NUCLEOTIDE SEQUENCE</scope>
    <source>
        <strain evidence="2">19_064_11T1</strain>
    </source>
</reference>
<gene>
    <name evidence="2" type="ORF">L9W94_14855</name>
</gene>
<dbReference type="Pfam" id="PF07963">
    <property type="entry name" value="N_methyl"/>
    <property type="match status" value="1"/>
</dbReference>
<dbReference type="AlphaFoldDB" id="A0A9X4EZ73"/>
<accession>A0A9X4EZ73</accession>
<organism evidence="2 3">
    <name type="scientific">Vibrio aestuarianus</name>
    <dbReference type="NCBI Taxonomy" id="28171"/>
    <lineage>
        <taxon>Bacteria</taxon>
        <taxon>Pseudomonadati</taxon>
        <taxon>Pseudomonadota</taxon>
        <taxon>Gammaproteobacteria</taxon>
        <taxon>Vibrionales</taxon>
        <taxon>Vibrionaceae</taxon>
        <taxon>Vibrio</taxon>
    </lineage>
</organism>
<dbReference type="InterPro" id="IPR012902">
    <property type="entry name" value="N_methyl_site"/>
</dbReference>
<evidence type="ECO:0000256" key="1">
    <source>
        <dbReference type="SAM" id="Phobius"/>
    </source>
</evidence>
<name>A0A9X4EZ73_9VIBR</name>
<dbReference type="SUPFAM" id="SSF54523">
    <property type="entry name" value="Pili subunits"/>
    <property type="match status" value="1"/>
</dbReference>
<feature type="transmembrane region" description="Helical" evidence="1">
    <location>
        <begin position="12"/>
        <end position="31"/>
    </location>
</feature>
<protein>
    <submittedName>
        <fullName evidence="2">Type II secretion system GspH family protein</fullName>
    </submittedName>
</protein>
<evidence type="ECO:0000313" key="2">
    <source>
        <dbReference type="EMBL" id="MDE1243410.1"/>
    </source>
</evidence>
<dbReference type="NCBIfam" id="TIGR02532">
    <property type="entry name" value="IV_pilin_GFxxxE"/>
    <property type="match status" value="1"/>
</dbReference>
<dbReference type="Gene3D" id="3.30.700.10">
    <property type="entry name" value="Glycoprotein, Type 4 Pilin"/>
    <property type="match status" value="1"/>
</dbReference>